<comment type="caution">
    <text evidence="3">The sequence shown here is derived from an EMBL/GenBank/DDBJ whole genome shotgun (WGS) entry which is preliminary data.</text>
</comment>
<reference evidence="3 4" key="1">
    <citation type="submission" date="2013-04" db="EMBL/GenBank/DDBJ databases">
        <title>The Genome Sequence of Sutterella wadsworthensis HGA0223.</title>
        <authorList>
            <consortium name="The Broad Institute Genomics Platform"/>
            <person name="Earl A."/>
            <person name="Ward D."/>
            <person name="Feldgarden M."/>
            <person name="Gevers D."/>
            <person name="Schmidt T.M."/>
            <person name="Dover J."/>
            <person name="Dai D."/>
            <person name="Walker B."/>
            <person name="Young S."/>
            <person name="Zeng Q."/>
            <person name="Gargeya S."/>
            <person name="Fitzgerald M."/>
            <person name="Haas B."/>
            <person name="Abouelleil A."/>
            <person name="Allen A.W."/>
            <person name="Alvarado L."/>
            <person name="Arachchi H.M."/>
            <person name="Berlin A.M."/>
            <person name="Chapman S.B."/>
            <person name="Gainer-Dewar J."/>
            <person name="Goldberg J."/>
            <person name="Griggs A."/>
            <person name="Gujja S."/>
            <person name="Hansen M."/>
            <person name="Howarth C."/>
            <person name="Imamovic A."/>
            <person name="Ireland A."/>
            <person name="Larimer J."/>
            <person name="McCowan C."/>
            <person name="Murphy C."/>
            <person name="Pearson M."/>
            <person name="Poon T.W."/>
            <person name="Priest M."/>
            <person name="Roberts A."/>
            <person name="Saif S."/>
            <person name="Shea T."/>
            <person name="Sisk P."/>
            <person name="Sykes S."/>
            <person name="Wortman J."/>
            <person name="Nusbaum C."/>
            <person name="Birren B."/>
        </authorList>
    </citation>
    <scope>NUCLEOTIDE SEQUENCE [LARGE SCALE GENOMIC DNA]</scope>
    <source>
        <strain evidence="3 4">HGA0223</strain>
    </source>
</reference>
<gene>
    <name evidence="3" type="ORF">HMPREF1476_00925</name>
</gene>
<dbReference type="Gene3D" id="2.40.128.640">
    <property type="match status" value="1"/>
</dbReference>
<feature type="chain" id="PRO_5004517942" description="NlpE C-terminal OB domain-containing protein" evidence="2">
    <location>
        <begin position="22"/>
        <end position="153"/>
    </location>
</feature>
<dbReference type="EMBL" id="ATCF01000012">
    <property type="protein sequence ID" value="EPE00196.1"/>
    <property type="molecule type" value="Genomic_DNA"/>
</dbReference>
<name>S3BLE3_9BURK</name>
<evidence type="ECO:0000313" key="3">
    <source>
        <dbReference type="EMBL" id="EPE00196.1"/>
    </source>
</evidence>
<evidence type="ECO:0000256" key="2">
    <source>
        <dbReference type="SAM" id="SignalP"/>
    </source>
</evidence>
<dbReference type="eggNOG" id="COG3015">
    <property type="taxonomic scope" value="Bacteria"/>
</dbReference>
<accession>S3BLE3</accession>
<dbReference type="InterPro" id="IPR007298">
    <property type="entry name" value="Cu-R_lipoprotein_NlpE"/>
</dbReference>
<sequence>MKLAHTALIAAAAGVLTVTLAGCSAPTNGERSPAFAAAESLQPSEASAAPIGVYEGLLPCGDCAGLRTTIYVRADGTYTRIYTYEGEKDDLGRTPSFSEAGSWKLEGRRFTFTPKDHSPAWLADSTEHGLRLLDGEGSPVEGPLGPMYDLQKR</sequence>
<proteinExistence type="predicted"/>
<evidence type="ECO:0000313" key="4">
    <source>
        <dbReference type="Proteomes" id="UP000014400"/>
    </source>
</evidence>
<organism evidence="3 4">
    <name type="scientific">Sutterella wadsworthensis HGA0223</name>
    <dbReference type="NCBI Taxonomy" id="1203554"/>
    <lineage>
        <taxon>Bacteria</taxon>
        <taxon>Pseudomonadati</taxon>
        <taxon>Pseudomonadota</taxon>
        <taxon>Betaproteobacteria</taxon>
        <taxon>Burkholderiales</taxon>
        <taxon>Sutterellaceae</taxon>
        <taxon>Sutterella</taxon>
    </lineage>
</organism>
<dbReference type="HOGENOM" id="CLU_095662_0_0_4"/>
<dbReference type="PATRIC" id="fig|1203554.3.peg.946"/>
<dbReference type="Proteomes" id="UP000014400">
    <property type="component" value="Unassembled WGS sequence"/>
</dbReference>
<keyword evidence="4" id="KW-1185">Reference proteome</keyword>
<evidence type="ECO:0000256" key="1">
    <source>
        <dbReference type="SAM" id="MobiDB-lite"/>
    </source>
</evidence>
<dbReference type="Pfam" id="PF04170">
    <property type="entry name" value="NlpE"/>
    <property type="match status" value="1"/>
</dbReference>
<protein>
    <recommendedName>
        <fullName evidence="5">NlpE C-terminal OB domain-containing protein</fullName>
    </recommendedName>
</protein>
<feature type="region of interest" description="Disordered" evidence="1">
    <location>
        <begin position="133"/>
        <end position="153"/>
    </location>
</feature>
<evidence type="ECO:0008006" key="5">
    <source>
        <dbReference type="Google" id="ProtNLM"/>
    </source>
</evidence>
<dbReference type="AlphaFoldDB" id="S3BLE3"/>
<feature type="signal peptide" evidence="2">
    <location>
        <begin position="1"/>
        <end position="21"/>
    </location>
</feature>
<keyword evidence="2" id="KW-0732">Signal</keyword>
<dbReference type="RefSeq" id="WP_016474244.1">
    <property type="nucleotide sequence ID" value="NZ_KE150480.1"/>
</dbReference>
<dbReference type="PROSITE" id="PS51257">
    <property type="entry name" value="PROKAR_LIPOPROTEIN"/>
    <property type="match status" value="1"/>
</dbReference>
<dbReference type="STRING" id="1203554.HMPREF1476_00925"/>